<feature type="transmembrane region" description="Helical" evidence="1">
    <location>
        <begin position="38"/>
        <end position="58"/>
    </location>
</feature>
<accession>A0A368KTW1</accession>
<dbReference type="AlphaFoldDB" id="A0A368KTW1"/>
<dbReference type="EMBL" id="QPEX01000019">
    <property type="protein sequence ID" value="RCS50501.1"/>
    <property type="molecule type" value="Genomic_DNA"/>
</dbReference>
<dbReference type="Proteomes" id="UP000253562">
    <property type="component" value="Unassembled WGS sequence"/>
</dbReference>
<reference evidence="2 3" key="1">
    <citation type="submission" date="2018-07" db="EMBL/GenBank/DDBJ databases">
        <title>Comparative genomes isolates from brazilian mangrove.</title>
        <authorList>
            <person name="De Araujo J.E."/>
            <person name="Taketani R.G."/>
            <person name="Silva M.C.P."/>
            <person name="Lourenco M.V."/>
            <person name="Oliveira V.M."/>
            <person name="Andreote F.D."/>
        </authorList>
    </citation>
    <scope>NUCLEOTIDE SEQUENCE [LARGE SCALE GENOMIC DNA]</scope>
    <source>
        <strain evidence="2 3">HEX PRIS-MGV</strain>
    </source>
</reference>
<gene>
    <name evidence="2" type="ORF">DTL42_10305</name>
</gene>
<feature type="transmembrane region" description="Helical" evidence="1">
    <location>
        <begin position="140"/>
        <end position="164"/>
    </location>
</feature>
<keyword evidence="1" id="KW-0812">Transmembrane</keyword>
<feature type="transmembrane region" description="Helical" evidence="1">
    <location>
        <begin position="12"/>
        <end position="32"/>
    </location>
</feature>
<protein>
    <submittedName>
        <fullName evidence="2">Uncharacterized protein</fullName>
    </submittedName>
</protein>
<evidence type="ECO:0000313" key="2">
    <source>
        <dbReference type="EMBL" id="RCS50501.1"/>
    </source>
</evidence>
<keyword evidence="1" id="KW-0472">Membrane</keyword>
<keyword evidence="1" id="KW-1133">Transmembrane helix</keyword>
<sequence length="168" mass="18383">MQVTQPPSLLRATQTYTGILAIGIAWLIYEAVAKRSELAWVGCFVLLGLVALQQSGTFGRNQFATILSGAVQFAVAMMGGLVLCVSILFLFVWLPATVLVVGSLIVVSLFYWMAWQNWIWLQQLRGIHETQLSMPRTLTIYQLMIVTAAVAAICGLASLVQLGLQEGH</sequence>
<feature type="transmembrane region" description="Helical" evidence="1">
    <location>
        <begin position="70"/>
        <end position="93"/>
    </location>
</feature>
<proteinExistence type="predicted"/>
<feature type="transmembrane region" description="Helical" evidence="1">
    <location>
        <begin position="99"/>
        <end position="119"/>
    </location>
</feature>
<evidence type="ECO:0000313" key="3">
    <source>
        <dbReference type="Proteomes" id="UP000253562"/>
    </source>
</evidence>
<organism evidence="2 3">
    <name type="scientific">Bremerella cremea</name>
    <dbReference type="NCBI Taxonomy" id="1031537"/>
    <lineage>
        <taxon>Bacteria</taxon>
        <taxon>Pseudomonadati</taxon>
        <taxon>Planctomycetota</taxon>
        <taxon>Planctomycetia</taxon>
        <taxon>Pirellulales</taxon>
        <taxon>Pirellulaceae</taxon>
        <taxon>Bremerella</taxon>
    </lineage>
</organism>
<name>A0A368KTW1_9BACT</name>
<evidence type="ECO:0000256" key="1">
    <source>
        <dbReference type="SAM" id="Phobius"/>
    </source>
</evidence>
<comment type="caution">
    <text evidence="2">The sequence shown here is derived from an EMBL/GenBank/DDBJ whole genome shotgun (WGS) entry which is preliminary data.</text>
</comment>